<dbReference type="Gene3D" id="3.30.700.10">
    <property type="entry name" value="Glycoprotein, Type 4 Pilin"/>
    <property type="match status" value="1"/>
</dbReference>
<keyword evidence="5 6" id="KW-0472">Membrane</keyword>
<dbReference type="SUPFAM" id="SSF54523">
    <property type="entry name" value="Pili subunits"/>
    <property type="match status" value="1"/>
</dbReference>
<dbReference type="InterPro" id="IPR012902">
    <property type="entry name" value="N_methyl_site"/>
</dbReference>
<comment type="subcellular location">
    <subcellularLocation>
        <location evidence="1">Membrane</location>
        <topology evidence="1">Single-pass membrane protein</topology>
    </subcellularLocation>
</comment>
<dbReference type="InterPro" id="IPR045584">
    <property type="entry name" value="Pilin-like"/>
</dbReference>
<keyword evidence="3 6" id="KW-0812">Transmembrane</keyword>
<evidence type="ECO:0000256" key="3">
    <source>
        <dbReference type="ARBA" id="ARBA00022692"/>
    </source>
</evidence>
<dbReference type="InterPro" id="IPR000983">
    <property type="entry name" value="Bac_GSPG_pilin"/>
</dbReference>
<dbReference type="NCBIfam" id="TIGR02532">
    <property type="entry name" value="IV_pilin_GFxxxE"/>
    <property type="match status" value="1"/>
</dbReference>
<evidence type="ECO:0000259" key="7">
    <source>
        <dbReference type="Pfam" id="PF09603"/>
    </source>
</evidence>
<keyword evidence="4 6" id="KW-1133">Transmembrane helix</keyword>
<evidence type="ECO:0000313" key="9">
    <source>
        <dbReference type="Proteomes" id="UP000228743"/>
    </source>
</evidence>
<sequence length="280" mass="30035">MSDKKKAFTLIELLVVIAIIGILATISVLALQNARAKSRNAKRVADIKQMQTALELYFNDINHYPTAEEFAEGSIHSTSSLGTTTYMTHIPSAPMPADGGCSPTDNAYVYTQEDGGGNYSLDFCLGGQVASLSPGSKCSTSNAIYDGNCCTSISVYYAGKNYNAAKVGNQCWLAENLNVGTMIWDPSTCIVGGSSCAADPDNSFDYNNIEKYCYQNTESNCSTFGALYSWTEAFALPHSCKDVGDYVCATLSGCQSVSTPTCNFSLMRRGICPSGWHLPS</sequence>
<evidence type="ECO:0000313" key="8">
    <source>
        <dbReference type="EMBL" id="PJA09569.1"/>
    </source>
</evidence>
<dbReference type="PANTHER" id="PTHR30093:SF44">
    <property type="entry name" value="TYPE II SECRETION SYSTEM CORE PROTEIN G"/>
    <property type="match status" value="1"/>
</dbReference>
<gene>
    <name evidence="8" type="ORF">COX68_02505</name>
</gene>
<dbReference type="PANTHER" id="PTHR30093">
    <property type="entry name" value="GENERAL SECRETION PATHWAY PROTEIN G"/>
    <property type="match status" value="1"/>
</dbReference>
<evidence type="ECO:0000256" key="5">
    <source>
        <dbReference type="ARBA" id="ARBA00023136"/>
    </source>
</evidence>
<dbReference type="GO" id="GO:0015627">
    <property type="term" value="C:type II protein secretion system complex"/>
    <property type="evidence" value="ECO:0007669"/>
    <property type="project" value="InterPro"/>
</dbReference>
<dbReference type="EMBL" id="PFPX01000065">
    <property type="protein sequence ID" value="PJA09569.1"/>
    <property type="molecule type" value="Genomic_DNA"/>
</dbReference>
<feature type="domain" description="Fibrobacter succinogenes major paralogous" evidence="7">
    <location>
        <begin position="166"/>
        <end position="280"/>
    </location>
</feature>
<keyword evidence="2" id="KW-0488">Methylation</keyword>
<dbReference type="NCBIfam" id="TIGR02145">
    <property type="entry name" value="Fib_succ_major"/>
    <property type="match status" value="1"/>
</dbReference>
<evidence type="ECO:0000256" key="4">
    <source>
        <dbReference type="ARBA" id="ARBA00022989"/>
    </source>
</evidence>
<comment type="caution">
    <text evidence="8">The sequence shown here is derived from an EMBL/GenBank/DDBJ whole genome shotgun (WGS) entry which is preliminary data.</text>
</comment>
<dbReference type="Pfam" id="PF07963">
    <property type="entry name" value="N_methyl"/>
    <property type="match status" value="1"/>
</dbReference>
<name>A0A2M7VY86_9BACT</name>
<dbReference type="InterPro" id="IPR011871">
    <property type="entry name" value="Fib_succ_major"/>
</dbReference>
<dbReference type="Pfam" id="PF09603">
    <property type="entry name" value="Fib_succ_major"/>
    <property type="match status" value="1"/>
</dbReference>
<dbReference type="GO" id="GO:0016020">
    <property type="term" value="C:membrane"/>
    <property type="evidence" value="ECO:0007669"/>
    <property type="project" value="UniProtKB-SubCell"/>
</dbReference>
<dbReference type="Proteomes" id="UP000228743">
    <property type="component" value="Unassembled WGS sequence"/>
</dbReference>
<reference evidence="9" key="1">
    <citation type="submission" date="2017-09" db="EMBL/GenBank/DDBJ databases">
        <title>Depth-based differentiation of microbial function through sediment-hosted aquifers and enrichment of novel symbionts in the deep terrestrial subsurface.</title>
        <authorList>
            <person name="Probst A.J."/>
            <person name="Ladd B."/>
            <person name="Jarett J.K."/>
            <person name="Geller-Mcgrath D.E."/>
            <person name="Sieber C.M.K."/>
            <person name="Emerson J.B."/>
            <person name="Anantharaman K."/>
            <person name="Thomas B.C."/>
            <person name="Malmstrom R."/>
            <person name="Stieglmeier M."/>
            <person name="Klingl A."/>
            <person name="Woyke T."/>
            <person name="Ryan C.M."/>
            <person name="Banfield J.F."/>
        </authorList>
    </citation>
    <scope>NUCLEOTIDE SEQUENCE [LARGE SCALE GENOMIC DNA]</scope>
</reference>
<proteinExistence type="predicted"/>
<accession>A0A2M7VY86</accession>
<evidence type="ECO:0000256" key="2">
    <source>
        <dbReference type="ARBA" id="ARBA00022481"/>
    </source>
</evidence>
<feature type="transmembrane region" description="Helical" evidence="6">
    <location>
        <begin position="7"/>
        <end position="31"/>
    </location>
</feature>
<evidence type="ECO:0000256" key="6">
    <source>
        <dbReference type="SAM" id="Phobius"/>
    </source>
</evidence>
<dbReference type="PRINTS" id="PR00813">
    <property type="entry name" value="BCTERIALGSPG"/>
</dbReference>
<dbReference type="GO" id="GO:0015628">
    <property type="term" value="P:protein secretion by the type II secretion system"/>
    <property type="evidence" value="ECO:0007669"/>
    <property type="project" value="InterPro"/>
</dbReference>
<protein>
    <recommendedName>
        <fullName evidence="7">Fibrobacter succinogenes major paralogous domain-containing protein</fullName>
    </recommendedName>
</protein>
<dbReference type="AlphaFoldDB" id="A0A2M7VY86"/>
<evidence type="ECO:0000256" key="1">
    <source>
        <dbReference type="ARBA" id="ARBA00004167"/>
    </source>
</evidence>
<organism evidence="8 9">
    <name type="scientific">Candidatus Falkowbacteria bacterium CG_4_10_14_0_2_um_filter_41_15</name>
    <dbReference type="NCBI Taxonomy" id="1974554"/>
    <lineage>
        <taxon>Bacteria</taxon>
        <taxon>Candidatus Falkowiibacteriota</taxon>
    </lineage>
</organism>